<dbReference type="Proteomes" id="UP000826656">
    <property type="component" value="Unassembled WGS sequence"/>
</dbReference>
<proteinExistence type="predicted"/>
<dbReference type="EMBL" id="JAIVGD010000005">
    <property type="protein sequence ID" value="KAH0773741.1"/>
    <property type="molecule type" value="Genomic_DNA"/>
</dbReference>
<dbReference type="Pfam" id="PF03004">
    <property type="entry name" value="Transposase_24"/>
    <property type="match status" value="1"/>
</dbReference>
<evidence type="ECO:0000313" key="1">
    <source>
        <dbReference type="EMBL" id="KAH0773741.1"/>
    </source>
</evidence>
<organism evidence="1 2">
    <name type="scientific">Solanum tuberosum</name>
    <name type="common">Potato</name>
    <dbReference type="NCBI Taxonomy" id="4113"/>
    <lineage>
        <taxon>Eukaryota</taxon>
        <taxon>Viridiplantae</taxon>
        <taxon>Streptophyta</taxon>
        <taxon>Embryophyta</taxon>
        <taxon>Tracheophyta</taxon>
        <taxon>Spermatophyta</taxon>
        <taxon>Magnoliopsida</taxon>
        <taxon>eudicotyledons</taxon>
        <taxon>Gunneridae</taxon>
        <taxon>Pentapetalae</taxon>
        <taxon>asterids</taxon>
        <taxon>lamiids</taxon>
        <taxon>Solanales</taxon>
        <taxon>Solanaceae</taxon>
        <taxon>Solanoideae</taxon>
        <taxon>Solaneae</taxon>
        <taxon>Solanum</taxon>
    </lineage>
</organism>
<comment type="caution">
    <text evidence="1">The sequence shown here is derived from an EMBL/GenBank/DDBJ whole genome shotgun (WGS) entry which is preliminary data.</text>
</comment>
<gene>
    <name evidence="1" type="ORF">KY290_010878</name>
</gene>
<reference evidence="1 2" key="1">
    <citation type="journal article" date="2021" name="bioRxiv">
        <title>Chromosome-scale and haplotype-resolved genome assembly of a tetraploid potato cultivar.</title>
        <authorList>
            <person name="Sun H."/>
            <person name="Jiao W.-B."/>
            <person name="Krause K."/>
            <person name="Campoy J.A."/>
            <person name="Goel M."/>
            <person name="Folz-Donahue K."/>
            <person name="Kukat C."/>
            <person name="Huettel B."/>
            <person name="Schneeberger K."/>
        </authorList>
    </citation>
    <scope>NUCLEOTIDE SEQUENCE [LARGE SCALE GENOMIC DNA]</scope>
    <source>
        <strain evidence="1">SolTubOtavaFocal</strain>
        <tissue evidence="1">Leaves</tissue>
    </source>
</reference>
<name>A0ABQ7VZ12_SOLTU</name>
<evidence type="ECO:0000313" key="2">
    <source>
        <dbReference type="Proteomes" id="UP000826656"/>
    </source>
</evidence>
<accession>A0ABQ7VZ12</accession>
<sequence length="73" mass="8518">MSSNNGKGLSLHTGGSVAFSEYRRRHKELTGKELRNDELFLMTHKTKNEKKWICGKSERMWYTHPQRVAPLVD</sequence>
<keyword evidence="2" id="KW-1185">Reference proteome</keyword>
<dbReference type="InterPro" id="IPR004252">
    <property type="entry name" value="Probable_transposase_24"/>
</dbReference>
<protein>
    <submittedName>
        <fullName evidence="1">Uncharacterized protein</fullName>
    </submittedName>
</protein>